<gene>
    <name evidence="1" type="ORF">HUN01_24125</name>
</gene>
<sequence>MTRRQYPNPPIEEAVCEFRFAPDPAWNLTIPGLFYEKIKDFYTGEPQIEPSPSYTNKGTFRKVAEKLARLATERIKKEDWEIKPQDLQT</sequence>
<evidence type="ECO:0000313" key="1">
    <source>
        <dbReference type="EMBL" id="QMS90513.1"/>
    </source>
</evidence>
<organism evidence="1 2">
    <name type="scientific">Nostoc edaphicum CCNP1411</name>
    <dbReference type="NCBI Taxonomy" id="1472755"/>
    <lineage>
        <taxon>Bacteria</taxon>
        <taxon>Bacillati</taxon>
        <taxon>Cyanobacteriota</taxon>
        <taxon>Cyanophyceae</taxon>
        <taxon>Nostocales</taxon>
        <taxon>Nostocaceae</taxon>
        <taxon>Nostoc</taxon>
    </lineage>
</organism>
<dbReference type="AlphaFoldDB" id="A0A7D7LD51"/>
<reference evidence="2" key="1">
    <citation type="submission" date="2020-06" db="EMBL/GenBank/DDBJ databases">
        <title>Nostoc edaphicum CCNP1411 genome.</title>
        <authorList>
            <person name="Fidor A."/>
            <person name="Grabski M."/>
            <person name="Gawor J."/>
            <person name="Gromadka R."/>
            <person name="Wegrzyn G."/>
            <person name="Mazur-Marzec H."/>
        </authorList>
    </citation>
    <scope>NUCLEOTIDE SEQUENCE [LARGE SCALE GENOMIC DNA]</scope>
    <source>
        <strain evidence="2">CCNP1411</strain>
    </source>
</reference>
<dbReference type="EMBL" id="CP054698">
    <property type="protein sequence ID" value="QMS90513.1"/>
    <property type="molecule type" value="Genomic_DNA"/>
</dbReference>
<proteinExistence type="predicted"/>
<evidence type="ECO:0000313" key="2">
    <source>
        <dbReference type="Proteomes" id="UP000514713"/>
    </source>
</evidence>
<dbReference type="RefSeq" id="WP_181928303.1">
    <property type="nucleotide sequence ID" value="NZ_CP054698.1"/>
</dbReference>
<dbReference type="KEGG" id="ned:HUN01_24125"/>
<protein>
    <submittedName>
        <fullName evidence="1">Uncharacterized protein</fullName>
    </submittedName>
</protein>
<accession>A0A7D7LD51</accession>
<name>A0A7D7LD51_9NOSO</name>
<keyword evidence="2" id="KW-1185">Reference proteome</keyword>
<dbReference type="Proteomes" id="UP000514713">
    <property type="component" value="Chromosome"/>
</dbReference>